<reference evidence="1" key="1">
    <citation type="submission" date="2021-04" db="EMBL/GenBank/DDBJ databases">
        <title>Draft genome sequence data of methanotrophic Methylovulum sp. strain S1L and Methylomonas sp. strain S2AM isolated from boreal lake water columns.</title>
        <authorList>
            <person name="Rissanen A.J."/>
            <person name="Mangayil R."/>
            <person name="Svenning M.M."/>
            <person name="Khanongnuch R."/>
        </authorList>
    </citation>
    <scope>NUCLEOTIDE SEQUENCE</scope>
    <source>
        <strain evidence="1">S2AM</strain>
    </source>
</reference>
<dbReference type="SMART" id="SM01101">
    <property type="entry name" value="CRISPR_assoc"/>
    <property type="match status" value="1"/>
</dbReference>
<dbReference type="Gene3D" id="3.30.70.1210">
    <property type="entry name" value="Crispr-associated protein, domain 2"/>
    <property type="match status" value="1"/>
</dbReference>
<accession>A0A975R8N9</accession>
<evidence type="ECO:0000313" key="2">
    <source>
        <dbReference type="Proteomes" id="UP000676649"/>
    </source>
</evidence>
<evidence type="ECO:0000313" key="1">
    <source>
        <dbReference type="EMBL" id="QWF70610.1"/>
    </source>
</evidence>
<dbReference type="RefSeq" id="WP_215581953.1">
    <property type="nucleotide sequence ID" value="NZ_CP073754.1"/>
</dbReference>
<sequence>MMYLHKIILDKDHARKHKRQYEKDAYFLHQQIWGLVSRNENQKRDFLYRVEYDQYKNVQSILLLAANKVESTKCMTVYVSPLYDPKITEGESFRFKLRANPIVKRWENGKMKEFGLIVDAKHKLKREGTCCVDDYSLDELIQEKGMKWLVNKGLLHGFAVKNWDVAIGNDWEYEVKVNAEDRHPFLIRTLDFEGILEVVNAEDFKAVMFKGIGSAKSFGCGLLSVARV</sequence>
<keyword evidence="2" id="KW-1185">Reference proteome</keyword>
<dbReference type="Proteomes" id="UP000676649">
    <property type="component" value="Chromosome"/>
</dbReference>
<proteinExistence type="predicted"/>
<dbReference type="InterPro" id="IPR010179">
    <property type="entry name" value="CRISPR-assoc_prot_Cse3"/>
</dbReference>
<dbReference type="AlphaFoldDB" id="A0A975R8N9"/>
<dbReference type="SUPFAM" id="SSF117987">
    <property type="entry name" value="CRISPR-associated protein"/>
    <property type="match status" value="2"/>
</dbReference>
<gene>
    <name evidence="1" type="primary">cas6e</name>
    <name evidence="1" type="ORF">KEF85_14985</name>
</gene>
<organism evidence="1 2">
    <name type="scientific">Methylomonas paludis</name>
    <dbReference type="NCBI Taxonomy" id="1173101"/>
    <lineage>
        <taxon>Bacteria</taxon>
        <taxon>Pseudomonadati</taxon>
        <taxon>Pseudomonadota</taxon>
        <taxon>Gammaproteobacteria</taxon>
        <taxon>Methylococcales</taxon>
        <taxon>Methylococcaceae</taxon>
        <taxon>Methylomonas</taxon>
    </lineage>
</organism>
<name>A0A975R8N9_9GAMM</name>
<protein>
    <submittedName>
        <fullName evidence="1">Type I-E CRISPR-associated protein Cas6/Cse3/CasE</fullName>
    </submittedName>
</protein>
<dbReference type="Pfam" id="PF08798">
    <property type="entry name" value="CRISPR_assoc"/>
    <property type="match status" value="1"/>
</dbReference>
<dbReference type="CDD" id="cd09727">
    <property type="entry name" value="Cas6_I-E"/>
    <property type="match status" value="1"/>
</dbReference>
<dbReference type="EMBL" id="CP073754">
    <property type="protein sequence ID" value="QWF70610.1"/>
    <property type="molecule type" value="Genomic_DNA"/>
</dbReference>
<dbReference type="NCBIfam" id="TIGR01907">
    <property type="entry name" value="casE_Cse3"/>
    <property type="match status" value="1"/>
</dbReference>
<dbReference type="Gene3D" id="3.30.70.1200">
    <property type="entry name" value="Crispr-associated protein, domain 1"/>
    <property type="match status" value="1"/>
</dbReference>
<dbReference type="KEGG" id="mpad:KEF85_14985"/>